<protein>
    <submittedName>
        <fullName evidence="5">ANK_REP_REGION domain-containing protein</fullName>
    </submittedName>
</protein>
<dbReference type="Proteomes" id="UP000095283">
    <property type="component" value="Unplaced"/>
</dbReference>
<keyword evidence="4" id="KW-1185">Reference proteome</keyword>
<accession>A0A1I7WF00</accession>
<keyword evidence="2" id="KW-0472">Membrane</keyword>
<dbReference type="InterPro" id="IPR056884">
    <property type="entry name" value="NPHP3-like_N"/>
</dbReference>
<dbReference type="AlphaFoldDB" id="A0A1I7WF00"/>
<evidence type="ECO:0000256" key="2">
    <source>
        <dbReference type="SAM" id="Phobius"/>
    </source>
</evidence>
<sequence length="356" mass="40067">MLSVHISRFPLCPSHLTTAIYPDAYVMTDRTSRVLRCLALLFIFCLYCSSCRVTFIIASKPSVYYVNAHKLMKPVHPSIFRRESSLRALREWLKTCIQPLLIIGPPYCGKTYFVKQLQTEFDCVAVHYCRAECPETSEAATIIRSIAAQLIKRFPNLVLPDLSTVTLLVDFSSALEHYLTLPLASLPRPTKAMFIVIDDVQPHIYEMVLAVNIADNGKPRCHRISISFSTLNSFEIYIYINMFLTTCNFPAVSPVDSIRTLASLGADNLILKCSVIDLPTSILLNKAGTVIQEYGMHDDFVYLCSTGTYDCVESYINDRSDLDLSSGLLAAASRGHVAICERILKKRPTVRNFSYY</sequence>
<dbReference type="WBParaSite" id="Hba_03504">
    <property type="protein sequence ID" value="Hba_03504"/>
    <property type="gene ID" value="Hba_03504"/>
</dbReference>
<feature type="transmembrane region" description="Helical" evidence="2">
    <location>
        <begin position="37"/>
        <end position="58"/>
    </location>
</feature>
<feature type="domain" description="Nephrocystin 3-like N-terminal" evidence="3">
    <location>
        <begin position="89"/>
        <end position="198"/>
    </location>
</feature>
<dbReference type="InterPro" id="IPR027417">
    <property type="entry name" value="P-loop_NTPase"/>
</dbReference>
<name>A0A1I7WF00_HETBA</name>
<dbReference type="Pfam" id="PF24883">
    <property type="entry name" value="NPHP3_N"/>
    <property type="match status" value="1"/>
</dbReference>
<dbReference type="Gene3D" id="3.40.50.300">
    <property type="entry name" value="P-loop containing nucleotide triphosphate hydrolases"/>
    <property type="match status" value="1"/>
</dbReference>
<keyword evidence="1" id="KW-0677">Repeat</keyword>
<dbReference type="SUPFAM" id="SSF52540">
    <property type="entry name" value="P-loop containing nucleoside triphosphate hydrolases"/>
    <property type="match status" value="1"/>
</dbReference>
<keyword evidence="2" id="KW-1133">Transmembrane helix</keyword>
<evidence type="ECO:0000256" key="1">
    <source>
        <dbReference type="ARBA" id="ARBA00022737"/>
    </source>
</evidence>
<evidence type="ECO:0000313" key="4">
    <source>
        <dbReference type="Proteomes" id="UP000095283"/>
    </source>
</evidence>
<organism evidence="4 5">
    <name type="scientific">Heterorhabditis bacteriophora</name>
    <name type="common">Entomopathogenic nematode worm</name>
    <dbReference type="NCBI Taxonomy" id="37862"/>
    <lineage>
        <taxon>Eukaryota</taxon>
        <taxon>Metazoa</taxon>
        <taxon>Ecdysozoa</taxon>
        <taxon>Nematoda</taxon>
        <taxon>Chromadorea</taxon>
        <taxon>Rhabditida</taxon>
        <taxon>Rhabditina</taxon>
        <taxon>Rhabditomorpha</taxon>
        <taxon>Strongyloidea</taxon>
        <taxon>Heterorhabditidae</taxon>
        <taxon>Heterorhabditis</taxon>
    </lineage>
</organism>
<keyword evidence="2" id="KW-0812">Transmembrane</keyword>
<proteinExistence type="predicted"/>
<evidence type="ECO:0000259" key="3">
    <source>
        <dbReference type="Pfam" id="PF24883"/>
    </source>
</evidence>
<reference evidence="5" key="1">
    <citation type="submission" date="2016-11" db="UniProtKB">
        <authorList>
            <consortium name="WormBaseParasite"/>
        </authorList>
    </citation>
    <scope>IDENTIFICATION</scope>
</reference>
<evidence type="ECO:0000313" key="5">
    <source>
        <dbReference type="WBParaSite" id="Hba_03504"/>
    </source>
</evidence>